<evidence type="ECO:0000313" key="1">
    <source>
        <dbReference type="EMBL" id="SVB67717.1"/>
    </source>
</evidence>
<proteinExistence type="predicted"/>
<reference evidence="1" key="1">
    <citation type="submission" date="2018-05" db="EMBL/GenBank/DDBJ databases">
        <authorList>
            <person name="Lanie J.A."/>
            <person name="Ng W.-L."/>
            <person name="Kazmierczak K.M."/>
            <person name="Andrzejewski T.M."/>
            <person name="Davidsen T.M."/>
            <person name="Wayne K.J."/>
            <person name="Tettelin H."/>
            <person name="Glass J.I."/>
            <person name="Rusch D."/>
            <person name="Podicherti R."/>
            <person name="Tsui H.-C.T."/>
            <person name="Winkler M.E."/>
        </authorList>
    </citation>
    <scope>NUCLEOTIDE SEQUENCE</scope>
</reference>
<protein>
    <submittedName>
        <fullName evidence="1">Uncharacterized protein</fullName>
    </submittedName>
</protein>
<dbReference type="EMBL" id="UINC01052412">
    <property type="protein sequence ID" value="SVB67717.1"/>
    <property type="molecule type" value="Genomic_DNA"/>
</dbReference>
<feature type="non-terminal residue" evidence="1">
    <location>
        <position position="1"/>
    </location>
</feature>
<feature type="non-terminal residue" evidence="1">
    <location>
        <position position="34"/>
    </location>
</feature>
<name>A0A382FZL7_9ZZZZ</name>
<accession>A0A382FZL7</accession>
<gene>
    <name evidence="1" type="ORF">METZ01_LOCUS220571</name>
</gene>
<dbReference type="AlphaFoldDB" id="A0A382FZL7"/>
<organism evidence="1">
    <name type="scientific">marine metagenome</name>
    <dbReference type="NCBI Taxonomy" id="408172"/>
    <lineage>
        <taxon>unclassified sequences</taxon>
        <taxon>metagenomes</taxon>
        <taxon>ecological metagenomes</taxon>
    </lineage>
</organism>
<sequence>SFMPDTAGRRQVKSILQRSGKFTLMVFDHRQKQN</sequence>